<organism evidence="2 3">
    <name type="scientific">Hassallia byssoidea VB512170</name>
    <dbReference type="NCBI Taxonomy" id="1304833"/>
    <lineage>
        <taxon>Bacteria</taxon>
        <taxon>Bacillati</taxon>
        <taxon>Cyanobacteriota</taxon>
        <taxon>Cyanophyceae</taxon>
        <taxon>Nostocales</taxon>
        <taxon>Tolypothrichaceae</taxon>
        <taxon>Hassallia</taxon>
    </lineage>
</organism>
<reference evidence="2 3" key="1">
    <citation type="journal article" date="2015" name="Genome Announc.">
        <title>Draft Genome Sequence of Cyanobacterium Hassallia byssoidea Strain VB512170, Isolated from Monuments in India.</title>
        <authorList>
            <person name="Singh D."/>
            <person name="Chandrababunaidu M.M."/>
            <person name="Panda A."/>
            <person name="Sen D."/>
            <person name="Bhattacharyya S."/>
            <person name="Adhikary S.P."/>
            <person name="Tripathy S."/>
        </authorList>
    </citation>
    <scope>NUCLEOTIDE SEQUENCE [LARGE SCALE GENOMIC DNA]</scope>
    <source>
        <strain evidence="2 3">VB512170</strain>
    </source>
</reference>
<sequence>MGEQLGSLLKSQSGLILLGCLVVVAVLQLWSAGSAKKGKIATSYWGSGKEKQKAAIIAKKQMLKVTRNNVALYVGTPREMRDRLENEWRKHGLIKTPSSSRWRNSVQLLNASPTL</sequence>
<dbReference type="EMBL" id="JTCM02000197">
    <property type="protein sequence ID" value="NEU77429.1"/>
    <property type="molecule type" value="Genomic_DNA"/>
</dbReference>
<keyword evidence="3" id="KW-1185">Reference proteome</keyword>
<dbReference type="RefSeq" id="WP_039744364.1">
    <property type="nucleotide sequence ID" value="NZ_JTCM02000197.1"/>
</dbReference>
<comment type="caution">
    <text evidence="2">The sequence shown here is derived from an EMBL/GenBank/DDBJ whole genome shotgun (WGS) entry which is preliminary data.</text>
</comment>
<accession>A0A846HLN9</accession>
<keyword evidence="1" id="KW-1133">Transmembrane helix</keyword>
<keyword evidence="1" id="KW-0812">Transmembrane</keyword>
<feature type="transmembrane region" description="Helical" evidence="1">
    <location>
        <begin position="12"/>
        <end position="30"/>
    </location>
</feature>
<name>A0A846HLN9_9CYAN</name>
<dbReference type="AlphaFoldDB" id="A0A846HLN9"/>
<gene>
    <name evidence="2" type="ORF">PI95_034460</name>
</gene>
<evidence type="ECO:0000256" key="1">
    <source>
        <dbReference type="SAM" id="Phobius"/>
    </source>
</evidence>
<keyword evidence="1" id="KW-0472">Membrane</keyword>
<proteinExistence type="predicted"/>
<dbReference type="Proteomes" id="UP000031549">
    <property type="component" value="Unassembled WGS sequence"/>
</dbReference>
<evidence type="ECO:0000313" key="3">
    <source>
        <dbReference type="Proteomes" id="UP000031549"/>
    </source>
</evidence>
<evidence type="ECO:0000313" key="2">
    <source>
        <dbReference type="EMBL" id="NEU77429.1"/>
    </source>
</evidence>
<protein>
    <submittedName>
        <fullName evidence="2">Uncharacterized protein</fullName>
    </submittedName>
</protein>